<keyword evidence="1" id="KW-0175">Coiled coil</keyword>
<dbReference type="Gene3D" id="3.30.565.40">
    <property type="entry name" value="Fervidobacterium nodosum Rt17-B1 like"/>
    <property type="match status" value="1"/>
</dbReference>
<dbReference type="InterPro" id="IPR037126">
    <property type="entry name" value="PdaC/RsiV-like_sf"/>
</dbReference>
<proteinExistence type="predicted"/>
<reference evidence="5" key="2">
    <citation type="submission" date="2021-04" db="EMBL/GenBank/DDBJ databases">
        <authorList>
            <person name="Gilroy R."/>
        </authorList>
    </citation>
    <scope>NUCLEOTIDE SEQUENCE</scope>
    <source>
        <strain evidence="5">CHK178-16964</strain>
    </source>
</reference>
<accession>A0A9D2HFM4</accession>
<feature type="region of interest" description="Disordered" evidence="2">
    <location>
        <begin position="28"/>
        <end position="89"/>
    </location>
</feature>
<evidence type="ECO:0000256" key="3">
    <source>
        <dbReference type="SAM" id="SignalP"/>
    </source>
</evidence>
<sequence>MDKRQMGKWRKMPAAWLMILLLMGCSSSPEDSEAFEADGSVSEAETESSIEEEETEEENAEEMQEEETEKEDREEETQETDLEEAQEAGNAVLHPVLEKEWSSVYAEGSSNLLCEGGFSRIGLRDPGYEELKASLTSYNEEKNRIVEDEMARMEQEARALMAGSPYPPAGFSVGYTAQIERADDRIFSFMEQSSIYTGGAHGSETITGYAFDSQTGERLELSDVVSDMDGLYEYLIRFLRADPFYRENLYEEWEDTVGKKVYQETEDGYTYSLQWALAEDGIKIYFSPDEIGPSVMGPVTVRIHYDEELLGVAPQYFPVKEKSVWKLGAYEELAMDVDQDGMIESVSYRNTSGQNGIDQIYTVNVDGQAVEINCTYGITNAYVMKNGQGKAYFYADCQSDNDYHYLNIIDLTELKESGENTNAPTFSHAFYDDVPVDASSFALSSRGDLFSTVPVSRQYYVGEDGKPQTDESEYTVDRLEVTALQDVPALTGSSFEKEAVVPAGTKLYVISTDETSCVTAETEEGVKYRFEVNGEQWPHTIDGTDITELFDGLIFAG</sequence>
<keyword evidence="3" id="KW-0732">Signal</keyword>
<feature type="domain" description="DUF3298" evidence="4">
    <location>
        <begin position="267"/>
        <end position="306"/>
    </location>
</feature>
<dbReference type="Proteomes" id="UP000823900">
    <property type="component" value="Unassembled WGS sequence"/>
</dbReference>
<dbReference type="InterPro" id="IPR021729">
    <property type="entry name" value="DUF3298"/>
</dbReference>
<dbReference type="AlphaFoldDB" id="A0A9D2HFM4"/>
<feature type="chain" id="PRO_5039214114" evidence="3">
    <location>
        <begin position="29"/>
        <end position="557"/>
    </location>
</feature>
<gene>
    <name evidence="5" type="ORF">IAA07_03820</name>
</gene>
<evidence type="ECO:0000256" key="2">
    <source>
        <dbReference type="SAM" id="MobiDB-lite"/>
    </source>
</evidence>
<organism evidence="5 6">
    <name type="scientific">Candidatus Lachnoclostridium stercoravium</name>
    <dbReference type="NCBI Taxonomy" id="2838633"/>
    <lineage>
        <taxon>Bacteria</taxon>
        <taxon>Bacillati</taxon>
        <taxon>Bacillota</taxon>
        <taxon>Clostridia</taxon>
        <taxon>Lachnospirales</taxon>
        <taxon>Lachnospiraceae</taxon>
    </lineage>
</organism>
<evidence type="ECO:0000313" key="6">
    <source>
        <dbReference type="Proteomes" id="UP000823900"/>
    </source>
</evidence>
<dbReference type="Gene3D" id="3.90.640.20">
    <property type="entry name" value="Heat-shock cognate protein, ATPase"/>
    <property type="match status" value="1"/>
</dbReference>
<dbReference type="PROSITE" id="PS51257">
    <property type="entry name" value="PROKAR_LIPOPROTEIN"/>
    <property type="match status" value="1"/>
</dbReference>
<dbReference type="Pfam" id="PF11738">
    <property type="entry name" value="DUF3298"/>
    <property type="match status" value="1"/>
</dbReference>
<feature type="compositionally biased region" description="Acidic residues" evidence="2">
    <location>
        <begin position="44"/>
        <end position="86"/>
    </location>
</feature>
<evidence type="ECO:0000313" key="5">
    <source>
        <dbReference type="EMBL" id="HJA70695.1"/>
    </source>
</evidence>
<feature type="signal peptide" evidence="3">
    <location>
        <begin position="1"/>
        <end position="28"/>
    </location>
</feature>
<reference evidence="5" key="1">
    <citation type="journal article" date="2021" name="PeerJ">
        <title>Extensive microbial diversity within the chicken gut microbiome revealed by metagenomics and culture.</title>
        <authorList>
            <person name="Gilroy R."/>
            <person name="Ravi A."/>
            <person name="Getino M."/>
            <person name="Pursley I."/>
            <person name="Horton D.L."/>
            <person name="Alikhan N.F."/>
            <person name="Baker D."/>
            <person name="Gharbi K."/>
            <person name="Hall N."/>
            <person name="Watson M."/>
            <person name="Adriaenssens E.M."/>
            <person name="Foster-Nyarko E."/>
            <person name="Jarju S."/>
            <person name="Secka A."/>
            <person name="Antonio M."/>
            <person name="Oren A."/>
            <person name="Chaudhuri R.R."/>
            <person name="La Ragione R."/>
            <person name="Hildebrand F."/>
            <person name="Pallen M.J."/>
        </authorList>
    </citation>
    <scope>NUCLEOTIDE SEQUENCE</scope>
    <source>
        <strain evidence="5">CHK178-16964</strain>
    </source>
</reference>
<evidence type="ECO:0000256" key="1">
    <source>
        <dbReference type="SAM" id="Coils"/>
    </source>
</evidence>
<name>A0A9D2HFM4_9FIRM</name>
<feature type="coiled-coil region" evidence="1">
    <location>
        <begin position="128"/>
        <end position="163"/>
    </location>
</feature>
<evidence type="ECO:0000259" key="4">
    <source>
        <dbReference type="Pfam" id="PF11738"/>
    </source>
</evidence>
<protein>
    <submittedName>
        <fullName evidence="5">DUF3298 and DUF4163 domain-containing protein</fullName>
    </submittedName>
</protein>
<dbReference type="EMBL" id="DWZA01000033">
    <property type="protein sequence ID" value="HJA70695.1"/>
    <property type="molecule type" value="Genomic_DNA"/>
</dbReference>
<comment type="caution">
    <text evidence="5">The sequence shown here is derived from an EMBL/GenBank/DDBJ whole genome shotgun (WGS) entry which is preliminary data.</text>
</comment>